<proteinExistence type="predicted"/>
<dbReference type="Proteomes" id="UP000243073">
    <property type="component" value="Unassembled WGS sequence"/>
</dbReference>
<dbReference type="InterPro" id="IPR029062">
    <property type="entry name" value="Class_I_gatase-like"/>
</dbReference>
<name>A0A1J4QIX7_9GAMM</name>
<dbReference type="RefSeq" id="WP_071471499.1">
    <property type="nucleotide sequence ID" value="NZ_MDKE01000005.1"/>
</dbReference>
<dbReference type="PANTHER" id="PTHR43235:SF1">
    <property type="entry name" value="GLUTAMINE AMIDOTRANSFERASE PB2B2.05-RELATED"/>
    <property type="match status" value="1"/>
</dbReference>
<dbReference type="Pfam" id="PF07722">
    <property type="entry name" value="Peptidase_C26"/>
    <property type="match status" value="1"/>
</dbReference>
<dbReference type="InterPro" id="IPR044668">
    <property type="entry name" value="PuuD-like"/>
</dbReference>
<comment type="caution">
    <text evidence="1">The sequence shown here is derived from an EMBL/GenBank/DDBJ whole genome shotgun (WGS) entry which is preliminary data.</text>
</comment>
<gene>
    <name evidence="1" type="ORF">BFR47_09545</name>
</gene>
<sequence length="231" mass="25818">MAPLIGVTGPDSRLPLAWWATRLAIFLAGGRALRLTPATFLPHKRDKLQGLIIGGGDDIDAALYGDDTGRAPADPERDAFEIELIEHALDTQLPLLGICRGAQLINVVLGGSLHSDIRPLRRHTSNRRTPLPRKTAIGCGQGRLHDIIRQPRWRINSLHHQAVDRLGEGLSIVARDLDGFVQAIESRSQDPHYMLGVQWHPEYLPYLGHQRAIFRTLVRLARTARPERLYD</sequence>
<dbReference type="AlphaFoldDB" id="A0A1J4QIX7"/>
<organism evidence="1 2">
    <name type="scientific">Oceanisphaera psychrotolerans</name>
    <dbReference type="NCBI Taxonomy" id="1414654"/>
    <lineage>
        <taxon>Bacteria</taxon>
        <taxon>Pseudomonadati</taxon>
        <taxon>Pseudomonadota</taxon>
        <taxon>Gammaproteobacteria</taxon>
        <taxon>Aeromonadales</taxon>
        <taxon>Aeromonadaceae</taxon>
        <taxon>Oceanisphaera</taxon>
    </lineage>
</organism>
<dbReference type="Gene3D" id="3.40.50.880">
    <property type="match status" value="1"/>
</dbReference>
<dbReference type="PROSITE" id="PS51273">
    <property type="entry name" value="GATASE_TYPE_1"/>
    <property type="match status" value="1"/>
</dbReference>
<dbReference type="GO" id="GO:0005829">
    <property type="term" value="C:cytosol"/>
    <property type="evidence" value="ECO:0007669"/>
    <property type="project" value="TreeGrafter"/>
</dbReference>
<dbReference type="OrthoDB" id="9813383at2"/>
<reference evidence="1 2" key="1">
    <citation type="submission" date="2016-07" db="EMBL/GenBank/DDBJ databases">
        <title>Draft Genome Sequence of Oceanisphaera psychrotolerans, isolated from coastal sediment samples.</title>
        <authorList>
            <person name="Zhuo S."/>
            <person name="Ruan Z."/>
        </authorList>
    </citation>
    <scope>NUCLEOTIDE SEQUENCE [LARGE SCALE GENOMIC DNA]</scope>
    <source>
        <strain evidence="1 2">LAM-WHM-ZC</strain>
    </source>
</reference>
<keyword evidence="2" id="KW-1185">Reference proteome</keyword>
<dbReference type="CDD" id="cd01745">
    <property type="entry name" value="GATase1_2"/>
    <property type="match status" value="1"/>
</dbReference>
<evidence type="ECO:0000313" key="1">
    <source>
        <dbReference type="EMBL" id="OIN13751.1"/>
    </source>
</evidence>
<evidence type="ECO:0000313" key="2">
    <source>
        <dbReference type="Proteomes" id="UP000243073"/>
    </source>
</evidence>
<protein>
    <submittedName>
        <fullName evidence="1">Peptidase C26</fullName>
    </submittedName>
</protein>
<accession>A0A1J4QIX7</accession>
<dbReference type="PANTHER" id="PTHR43235">
    <property type="entry name" value="GLUTAMINE AMIDOTRANSFERASE PB2B2.05-RELATED"/>
    <property type="match status" value="1"/>
</dbReference>
<dbReference type="STRING" id="1414654.BFR47_09545"/>
<dbReference type="InterPro" id="IPR011697">
    <property type="entry name" value="Peptidase_C26"/>
</dbReference>
<dbReference type="GO" id="GO:0016811">
    <property type="term" value="F:hydrolase activity, acting on carbon-nitrogen (but not peptide) bonds, in linear amides"/>
    <property type="evidence" value="ECO:0007669"/>
    <property type="project" value="InterPro"/>
</dbReference>
<dbReference type="EMBL" id="MDKE01000005">
    <property type="protein sequence ID" value="OIN13751.1"/>
    <property type="molecule type" value="Genomic_DNA"/>
</dbReference>
<dbReference type="SUPFAM" id="SSF52317">
    <property type="entry name" value="Class I glutamine amidotransferase-like"/>
    <property type="match status" value="1"/>
</dbReference>